<feature type="compositionally biased region" description="Low complexity" evidence="1">
    <location>
        <begin position="721"/>
        <end position="736"/>
    </location>
</feature>
<feature type="region of interest" description="Disordered" evidence="1">
    <location>
        <begin position="716"/>
        <end position="739"/>
    </location>
</feature>
<accession>A0A6A4I5Y4</accession>
<protein>
    <submittedName>
        <fullName evidence="2">Uncharacterized protein</fullName>
    </submittedName>
</protein>
<dbReference type="Pfam" id="PF18759">
    <property type="entry name" value="Plavaka"/>
    <property type="match status" value="1"/>
</dbReference>
<sequence length="1179" mass="133851">MLNHPNEPVPEPDLDQSIAVRRPKRQCFLPAAFRDLVPSQPKTCPPMPPTRIAPSPPPPNPVPQSPARSGTPAPPDVDQGESTTVSTEPNEFGLYRVFTQYPTHDPVEFTSLDDVCDAATFATSKLPSHDPGRVFGQSKAPSDGVDCSPYAPFPNASTYYMMQFAYSENTSGLPGIQRLNDEVIQQPDFDPKDLRGFNATREAKRLDDYNPVPQQPASSTPFDVHDGWTNSSVKLKLPCSGVSVKEKKAVELEVSGVVHRDLLSVLKEAYMDESASEFNLCGFEQMWQREKGSEPIRVHGEVYTSNAFLDMEREVLSSPPEPGCDLERVVAPIMAYSDSTHLASFGTASLWPGYLWFGSQSKYSRAKPSKLAAHHLVYFPSLPETLEDEYKQHFGSAPTDSIKTHLKRELNHEIWKLLLTPEFLDAYVHGVVVECADGILRRLYPRFFTYSADYPEKVLLASIKNMGTHLCPRCNISKDQVHKLGTQNDMKRREILRRLDSKARRKLVEKARKKFFKHGKPINGTVVEDLLRPDSSTAIRNAFSEAFEELGFNYFQLFVVDLMHEVELGVFKDLFTHLIRMCHAMGKDTVQELNERFRKIPTFGRSTIRRFVNNVSEMKKLGARDFEDLLQCALTCFEGLFSSKSPEIDRLVQDLLAQMATWHAYAKLRLHTELTLASFEVATKELGRLFRAFASKTANEFDTRLLPREVAAATRRRAAKAKSTATQQPQSTQTSSPKKKVLNIKTYKFHALGDYPWTIRTFGTTDSYSTQSGELEHRRVKRLYARTNKIQFSFQIARHERRARLLRKLMKQGPKTHSRITRSRAQKPSLSFADSDPLPFTDPTARYHMSSSSRHFANLTTWLGDLQDDPAVIDFLPKLKVHLLERLLGVPQNERDFSEDERATITFQQNRIYRHKVIRFNYTTYDMRRNQDSCNPRTRADVMTLSGDENADVRAEHPYWFARIIGAFHANVSHSGPSSTSISPQKMDFLFVRWFAPAPEQRQYGIHAKRMPKLGFIDVNNPEAFGFLDPSNVIRGCHIEPAFAFGVTDQFLVGPSIARQERDKDTDYFRYYVNMWPDRDMFMQFRGGGIGHLGSTLDATCVFEKSNDVLESSGESNEQECAYQGDGDGEDGEEESEEEEEEGSDDEADDDKVDEDELGPEDGEDDDANEEVYEGFAEY</sequence>
<feature type="compositionally biased region" description="Polar residues" evidence="1">
    <location>
        <begin position="80"/>
        <end position="89"/>
    </location>
</feature>
<dbReference type="OrthoDB" id="2687259at2759"/>
<dbReference type="AlphaFoldDB" id="A0A6A4I5Y4"/>
<feature type="region of interest" description="Disordered" evidence="1">
    <location>
        <begin position="811"/>
        <end position="835"/>
    </location>
</feature>
<evidence type="ECO:0000313" key="2">
    <source>
        <dbReference type="EMBL" id="KAE9407392.1"/>
    </source>
</evidence>
<gene>
    <name evidence="2" type="ORF">BT96DRAFT_809557</name>
</gene>
<keyword evidence="3" id="KW-1185">Reference proteome</keyword>
<proteinExistence type="predicted"/>
<feature type="compositionally biased region" description="Basic residues" evidence="1">
    <location>
        <begin position="811"/>
        <end position="825"/>
    </location>
</feature>
<dbReference type="Proteomes" id="UP000799118">
    <property type="component" value="Unassembled WGS sequence"/>
</dbReference>
<reference evidence="2" key="1">
    <citation type="journal article" date="2019" name="Environ. Microbiol.">
        <title>Fungal ecological strategies reflected in gene transcription - a case study of two litter decomposers.</title>
        <authorList>
            <person name="Barbi F."/>
            <person name="Kohler A."/>
            <person name="Barry K."/>
            <person name="Baskaran P."/>
            <person name="Daum C."/>
            <person name="Fauchery L."/>
            <person name="Ihrmark K."/>
            <person name="Kuo A."/>
            <person name="LaButti K."/>
            <person name="Lipzen A."/>
            <person name="Morin E."/>
            <person name="Grigoriev I.V."/>
            <person name="Henrissat B."/>
            <person name="Lindahl B."/>
            <person name="Martin F."/>
        </authorList>
    </citation>
    <scope>NUCLEOTIDE SEQUENCE</scope>
    <source>
        <strain evidence="2">JB14</strain>
    </source>
</reference>
<name>A0A6A4I5Y4_9AGAR</name>
<evidence type="ECO:0000256" key="1">
    <source>
        <dbReference type="SAM" id="MobiDB-lite"/>
    </source>
</evidence>
<evidence type="ECO:0000313" key="3">
    <source>
        <dbReference type="Proteomes" id="UP000799118"/>
    </source>
</evidence>
<organism evidence="2 3">
    <name type="scientific">Gymnopus androsaceus JB14</name>
    <dbReference type="NCBI Taxonomy" id="1447944"/>
    <lineage>
        <taxon>Eukaryota</taxon>
        <taxon>Fungi</taxon>
        <taxon>Dikarya</taxon>
        <taxon>Basidiomycota</taxon>
        <taxon>Agaricomycotina</taxon>
        <taxon>Agaricomycetes</taxon>
        <taxon>Agaricomycetidae</taxon>
        <taxon>Agaricales</taxon>
        <taxon>Marasmiineae</taxon>
        <taxon>Omphalotaceae</taxon>
        <taxon>Gymnopus</taxon>
    </lineage>
</organism>
<feature type="region of interest" description="Disordered" evidence="1">
    <location>
        <begin position="1109"/>
        <end position="1179"/>
    </location>
</feature>
<dbReference type="InterPro" id="IPR041078">
    <property type="entry name" value="Plavaka"/>
</dbReference>
<feature type="compositionally biased region" description="Acidic residues" evidence="1">
    <location>
        <begin position="1127"/>
        <end position="1173"/>
    </location>
</feature>
<feature type="compositionally biased region" description="Pro residues" evidence="1">
    <location>
        <begin position="43"/>
        <end position="64"/>
    </location>
</feature>
<dbReference type="EMBL" id="ML769396">
    <property type="protein sequence ID" value="KAE9407392.1"/>
    <property type="molecule type" value="Genomic_DNA"/>
</dbReference>
<feature type="region of interest" description="Disordered" evidence="1">
    <location>
        <begin position="1"/>
        <end position="89"/>
    </location>
</feature>